<dbReference type="SUPFAM" id="SSF56672">
    <property type="entry name" value="DNA/RNA polymerases"/>
    <property type="match status" value="1"/>
</dbReference>
<dbReference type="PANTHER" id="PTHR46890:SF50">
    <property type="entry name" value="RNA-DIRECTED DNA POLYMERASE, EUKARYOTA, REVERSE TRANSCRIPTASE ZINC-BINDING DOMAIN PROTEIN-RELATED"/>
    <property type="match status" value="1"/>
</dbReference>
<dbReference type="EMBL" id="CM003611">
    <property type="protein sequence ID" value="KYP60963.1"/>
    <property type="molecule type" value="Genomic_DNA"/>
</dbReference>
<dbReference type="PANTHER" id="PTHR46890">
    <property type="entry name" value="NON-LTR RETROLELEMENT REVERSE TRANSCRIPTASE-LIKE PROTEIN-RELATED"/>
    <property type="match status" value="1"/>
</dbReference>
<evidence type="ECO:0000313" key="2">
    <source>
        <dbReference type="EMBL" id="KYP60963.1"/>
    </source>
</evidence>
<dbReference type="STRING" id="3821.A0A151T1N0"/>
<dbReference type="CDD" id="cd01650">
    <property type="entry name" value="RT_nLTR_like"/>
    <property type="match status" value="1"/>
</dbReference>
<dbReference type="AlphaFoldDB" id="A0A151T1N0"/>
<proteinExistence type="predicted"/>
<dbReference type="Proteomes" id="UP000075243">
    <property type="component" value="Chromosome 9"/>
</dbReference>
<evidence type="ECO:0000313" key="3">
    <source>
        <dbReference type="Proteomes" id="UP000075243"/>
    </source>
</evidence>
<reference evidence="2 3" key="1">
    <citation type="journal article" date="2012" name="Nat. Biotechnol.">
        <title>Draft genome sequence of pigeonpea (Cajanus cajan), an orphan legume crop of resource-poor farmers.</title>
        <authorList>
            <person name="Varshney R.K."/>
            <person name="Chen W."/>
            <person name="Li Y."/>
            <person name="Bharti A.K."/>
            <person name="Saxena R.K."/>
            <person name="Schlueter J.A."/>
            <person name="Donoghue M.T."/>
            <person name="Azam S."/>
            <person name="Fan G."/>
            <person name="Whaley A.M."/>
            <person name="Farmer A.D."/>
            <person name="Sheridan J."/>
            <person name="Iwata A."/>
            <person name="Tuteja R."/>
            <person name="Penmetsa R.V."/>
            <person name="Wu W."/>
            <person name="Upadhyaya H.D."/>
            <person name="Yang S.P."/>
            <person name="Shah T."/>
            <person name="Saxena K.B."/>
            <person name="Michael T."/>
            <person name="McCombie W.R."/>
            <person name="Yang B."/>
            <person name="Zhang G."/>
            <person name="Yang H."/>
            <person name="Wang J."/>
            <person name="Spillane C."/>
            <person name="Cook D.R."/>
            <person name="May G.D."/>
            <person name="Xu X."/>
            <person name="Jackson S.A."/>
        </authorList>
    </citation>
    <scope>NUCLEOTIDE SEQUENCE [LARGE SCALE GENOMIC DNA]</scope>
    <source>
        <strain evidence="3">cv. Asha</strain>
    </source>
</reference>
<evidence type="ECO:0000259" key="1">
    <source>
        <dbReference type="PROSITE" id="PS50878"/>
    </source>
</evidence>
<dbReference type="InterPro" id="IPR052343">
    <property type="entry name" value="Retrotransposon-Effector_Assoc"/>
</dbReference>
<dbReference type="Gramene" id="C.cajan_22714.t">
    <property type="protein sequence ID" value="C.cajan_22714.t"/>
    <property type="gene ID" value="C.cajan_22714"/>
</dbReference>
<dbReference type="PROSITE" id="PS50878">
    <property type="entry name" value="RT_POL"/>
    <property type="match status" value="1"/>
</dbReference>
<dbReference type="Pfam" id="PF00078">
    <property type="entry name" value="RVT_1"/>
    <property type="match status" value="1"/>
</dbReference>
<name>A0A151T1N0_CAJCA</name>
<gene>
    <name evidence="2" type="ORF">KK1_023386</name>
</gene>
<feature type="domain" description="Reverse transcriptase" evidence="1">
    <location>
        <begin position="1"/>
        <end position="194"/>
    </location>
</feature>
<protein>
    <submittedName>
        <fullName evidence="2">Transposon TX1 uncharacterized</fullName>
    </submittedName>
</protein>
<accession>A0A151T1N0</accession>
<dbReference type="InterPro" id="IPR000477">
    <property type="entry name" value="RT_dom"/>
</dbReference>
<dbReference type="InterPro" id="IPR043502">
    <property type="entry name" value="DNA/RNA_pol_sf"/>
</dbReference>
<sequence>MRFVEEFHTNGKLPSGTNSSFIALIPKVADPQELGQFQPISLVGCMYKIIAKILARRLKKVLPDVIDNAQSAFLGGRNLLQSILVASEVIDEAKKEKCMLQIFRFNCKWRQWIMECLVSTKVFVLVKGSPTEEFTTQRGLRQGDPLAPFLFLVVAEGMSGMMREVVNKGLYTGYRVGKDQVEVNMLQFADDTNS</sequence>
<organism evidence="2 3">
    <name type="scientific">Cajanus cajan</name>
    <name type="common">Pigeon pea</name>
    <name type="synonym">Cajanus indicus</name>
    <dbReference type="NCBI Taxonomy" id="3821"/>
    <lineage>
        <taxon>Eukaryota</taxon>
        <taxon>Viridiplantae</taxon>
        <taxon>Streptophyta</taxon>
        <taxon>Embryophyta</taxon>
        <taxon>Tracheophyta</taxon>
        <taxon>Spermatophyta</taxon>
        <taxon>Magnoliopsida</taxon>
        <taxon>eudicotyledons</taxon>
        <taxon>Gunneridae</taxon>
        <taxon>Pentapetalae</taxon>
        <taxon>rosids</taxon>
        <taxon>fabids</taxon>
        <taxon>Fabales</taxon>
        <taxon>Fabaceae</taxon>
        <taxon>Papilionoideae</taxon>
        <taxon>50 kb inversion clade</taxon>
        <taxon>NPAAA clade</taxon>
        <taxon>indigoferoid/millettioid clade</taxon>
        <taxon>Phaseoleae</taxon>
        <taxon>Cajanus</taxon>
    </lineage>
</organism>
<keyword evidence="3" id="KW-1185">Reference proteome</keyword>